<dbReference type="EMBL" id="CP019791">
    <property type="protein sequence ID" value="AQT70163.1"/>
    <property type="molecule type" value="Genomic_DNA"/>
</dbReference>
<evidence type="ECO:0000313" key="3">
    <source>
        <dbReference type="Proteomes" id="UP000189674"/>
    </source>
</evidence>
<dbReference type="Proteomes" id="UP000189674">
    <property type="component" value="Chromosome"/>
</dbReference>
<proteinExistence type="predicted"/>
<feature type="chain" id="PRO_5012211453" evidence="1">
    <location>
        <begin position="23"/>
        <end position="293"/>
    </location>
</feature>
<name>A0A1U9NQF3_9BACT</name>
<dbReference type="STRING" id="1936003.STSP2_03368"/>
<evidence type="ECO:0000256" key="1">
    <source>
        <dbReference type="SAM" id="SignalP"/>
    </source>
</evidence>
<evidence type="ECO:0000313" key="2">
    <source>
        <dbReference type="EMBL" id="AQT70163.1"/>
    </source>
</evidence>
<keyword evidence="1" id="KW-0732">Signal</keyword>
<accession>A0A1U9NQF3</accession>
<dbReference type="PROSITE" id="PS51257">
    <property type="entry name" value="PROKAR_LIPOPROTEIN"/>
    <property type="match status" value="1"/>
</dbReference>
<dbReference type="KEGG" id="alus:STSP2_03368"/>
<organism evidence="2 3">
    <name type="scientific">Anaerohalosphaera lusitana</name>
    <dbReference type="NCBI Taxonomy" id="1936003"/>
    <lineage>
        <taxon>Bacteria</taxon>
        <taxon>Pseudomonadati</taxon>
        <taxon>Planctomycetota</taxon>
        <taxon>Phycisphaerae</taxon>
        <taxon>Sedimentisphaerales</taxon>
        <taxon>Anaerohalosphaeraceae</taxon>
        <taxon>Anaerohalosphaera</taxon>
    </lineage>
</organism>
<reference evidence="3" key="1">
    <citation type="submission" date="2017-02" db="EMBL/GenBank/DDBJ databases">
        <title>Comparative genomics and description of representatives of a novel lineage of planctomycetes thriving in anoxic sediments.</title>
        <authorList>
            <person name="Spring S."/>
            <person name="Bunk B."/>
            <person name="Sproer C."/>
        </authorList>
    </citation>
    <scope>NUCLEOTIDE SEQUENCE [LARGE SCALE GENOMIC DNA]</scope>
    <source>
        <strain evidence="3">ST-NAGAB-D1</strain>
    </source>
</reference>
<keyword evidence="3" id="KW-1185">Reference proteome</keyword>
<gene>
    <name evidence="2" type="ORF">STSP2_03368</name>
</gene>
<protein>
    <submittedName>
        <fullName evidence="2">Uncharacterized protein</fullName>
    </submittedName>
</protein>
<sequence length="293" mass="32804" precursor="true">MKKRILAILVCAAGLVSGCGDARQKTVSNGKLLEGVTLDAIKPSAPAVPDTKQHHFAVHIIELPAENFPALTTAYDSLTKGRLKHTNENIFNSNGFAVHRADIKQWSQAAQILENAHARSRISRNIILPEQDGHDIRIASSRRPQRVSYVDLTASSVRKTLDPGEIAWRMHARGTDQRGQALVSMEAVFKHFDSAKLRTPGKDPKEDDLVFKFSKFRTLINEGEFILLGPARYEAEARNLANMFFTTHADFIVPAEDSEKNPQDGPIIKRSHIIKKNIPIIKLYLIRCERVEN</sequence>
<dbReference type="RefSeq" id="WP_146663773.1">
    <property type="nucleotide sequence ID" value="NZ_CP019791.1"/>
</dbReference>
<feature type="signal peptide" evidence="1">
    <location>
        <begin position="1"/>
        <end position="22"/>
    </location>
</feature>
<dbReference type="AlphaFoldDB" id="A0A1U9NQF3"/>